<dbReference type="PANTHER" id="PTHR11010">
    <property type="entry name" value="PROTEASE S28 PRO-X CARBOXYPEPTIDASE-RELATED"/>
    <property type="match status" value="1"/>
</dbReference>
<evidence type="ECO:0000313" key="7">
    <source>
        <dbReference type="EMBL" id="JAV27604.1"/>
    </source>
</evidence>
<keyword evidence="3 6" id="KW-0732">Signal</keyword>
<evidence type="ECO:0000256" key="1">
    <source>
        <dbReference type="ARBA" id="ARBA00011079"/>
    </source>
</evidence>
<dbReference type="Gene3D" id="3.40.50.1820">
    <property type="entry name" value="alpha/beta hydrolase"/>
    <property type="match status" value="1"/>
</dbReference>
<keyword evidence="5" id="KW-0325">Glycoprotein</keyword>
<comment type="similarity">
    <text evidence="1">Belongs to the peptidase S28 family.</text>
</comment>
<keyword evidence="4" id="KW-0378">Hydrolase</keyword>
<protein>
    <submittedName>
        <fullName evidence="7">Putative thymus-specific serine protease</fullName>
    </submittedName>
</protein>
<sequence length="482" mass="54278">MKLLFSIVILGLVTFLEATSPSPAAWERLYREPPIRGDPAKTSSNPRVLTKWILQKVDNFDPQNPSTWSMRYMDNGEYYTEGGPLFIYVGGEWTINEGSLVRGHFHDMAKQLGAYIFYTEHRFYGKSRPTANTRTDQLRFLNVDQALADLAHFVEEMRRTIPGAENAKVIMAGGSYSATMVAWFRQKYPHLINGAWASSAPLLAKLDFTEYKEVVSDSIRLVGGDACADRIQQAYAQLEDLLEQGEYDTVAQQFNLCANTNLSKTLDSQNFLSSISNYFAGVVQYHWPGDIEGICEVINDPKYTTDMAALAGWFTSGSTQCFDASYDITTRYYQNTDWSHGANTGALRLWLYQTCAEYGWYQTSGSENQIFGSGFPVDLFIRICSDLYDNKFPEAQMHDNVARTNTIYGHMSPGVSNVFFTHGQLDPWRPMGLQQDLNEHSPAVVIPLASHCADLHSISDADSTEMRAAKEQISTLVRKWLA</sequence>
<dbReference type="Gene3D" id="1.20.120.980">
    <property type="entry name" value="Serine carboxypeptidase S28, SKS domain"/>
    <property type="match status" value="1"/>
</dbReference>
<evidence type="ECO:0000256" key="4">
    <source>
        <dbReference type="ARBA" id="ARBA00022801"/>
    </source>
</evidence>
<dbReference type="SUPFAM" id="SSF53474">
    <property type="entry name" value="alpha/beta-Hydrolases"/>
    <property type="match status" value="1"/>
</dbReference>
<feature type="chain" id="PRO_5012139899" evidence="6">
    <location>
        <begin position="19"/>
        <end position="482"/>
    </location>
</feature>
<dbReference type="InterPro" id="IPR029058">
    <property type="entry name" value="AB_hydrolase_fold"/>
</dbReference>
<dbReference type="InterPro" id="IPR008758">
    <property type="entry name" value="Peptidase_S28"/>
</dbReference>
<evidence type="ECO:0000256" key="3">
    <source>
        <dbReference type="ARBA" id="ARBA00022729"/>
    </source>
</evidence>
<accession>A0A1Q3FJA3</accession>
<dbReference type="PANTHER" id="PTHR11010:SF5">
    <property type="entry name" value="RE36938P-RELATED"/>
    <property type="match status" value="1"/>
</dbReference>
<name>A0A1Q3FJA3_CULTA</name>
<evidence type="ECO:0000256" key="6">
    <source>
        <dbReference type="SAM" id="SignalP"/>
    </source>
</evidence>
<dbReference type="GO" id="GO:0070008">
    <property type="term" value="F:serine-type exopeptidase activity"/>
    <property type="evidence" value="ECO:0007669"/>
    <property type="project" value="InterPro"/>
</dbReference>
<dbReference type="GO" id="GO:0006508">
    <property type="term" value="P:proteolysis"/>
    <property type="evidence" value="ECO:0007669"/>
    <property type="project" value="UniProtKB-KW"/>
</dbReference>
<dbReference type="InterPro" id="IPR042269">
    <property type="entry name" value="Ser_carbopepase_S28_SKS"/>
</dbReference>
<organism evidence="7">
    <name type="scientific">Culex tarsalis</name>
    <name type="common">Encephalitis mosquito</name>
    <dbReference type="NCBI Taxonomy" id="7177"/>
    <lineage>
        <taxon>Eukaryota</taxon>
        <taxon>Metazoa</taxon>
        <taxon>Ecdysozoa</taxon>
        <taxon>Arthropoda</taxon>
        <taxon>Hexapoda</taxon>
        <taxon>Insecta</taxon>
        <taxon>Pterygota</taxon>
        <taxon>Neoptera</taxon>
        <taxon>Endopterygota</taxon>
        <taxon>Diptera</taxon>
        <taxon>Nematocera</taxon>
        <taxon>Culicoidea</taxon>
        <taxon>Culicidae</taxon>
        <taxon>Culicinae</taxon>
        <taxon>Culicini</taxon>
        <taxon>Culex</taxon>
        <taxon>Culex</taxon>
    </lineage>
</organism>
<evidence type="ECO:0000256" key="5">
    <source>
        <dbReference type="ARBA" id="ARBA00023180"/>
    </source>
</evidence>
<dbReference type="Pfam" id="PF05577">
    <property type="entry name" value="Peptidase_S28"/>
    <property type="match status" value="1"/>
</dbReference>
<dbReference type="GO" id="GO:0008239">
    <property type="term" value="F:dipeptidyl-peptidase activity"/>
    <property type="evidence" value="ECO:0007669"/>
    <property type="project" value="TreeGrafter"/>
</dbReference>
<reference evidence="7" key="1">
    <citation type="submission" date="2017-01" db="EMBL/GenBank/DDBJ databases">
        <title>A deep insight into the sialotranscriptome of adult male and female Cluex tarsalis mosquitoes.</title>
        <authorList>
            <person name="Ribeiro J.M."/>
            <person name="Moreira F."/>
            <person name="Bernard K.A."/>
            <person name="Calvo E."/>
        </authorList>
    </citation>
    <scope>NUCLEOTIDE SEQUENCE</scope>
    <source>
        <strain evidence="7">Kern County</strain>
        <tissue evidence="7">Salivary glands</tissue>
    </source>
</reference>
<feature type="signal peptide" evidence="6">
    <location>
        <begin position="1"/>
        <end position="18"/>
    </location>
</feature>
<dbReference type="EMBL" id="GFDL01007441">
    <property type="protein sequence ID" value="JAV27604.1"/>
    <property type="molecule type" value="Transcribed_RNA"/>
</dbReference>
<proteinExistence type="inferred from homology"/>
<keyword evidence="2 7" id="KW-0645">Protease</keyword>
<dbReference type="AlphaFoldDB" id="A0A1Q3FJA3"/>
<evidence type="ECO:0000256" key="2">
    <source>
        <dbReference type="ARBA" id="ARBA00022670"/>
    </source>
</evidence>